<evidence type="ECO:0000256" key="2">
    <source>
        <dbReference type="ARBA" id="ARBA00007122"/>
    </source>
</evidence>
<dbReference type="Pfam" id="PF05221">
    <property type="entry name" value="AdoHcyase"/>
    <property type="match status" value="1"/>
</dbReference>
<evidence type="ECO:0000256" key="3">
    <source>
        <dbReference type="ARBA" id="ARBA00022563"/>
    </source>
</evidence>
<evidence type="ECO:0000256" key="4">
    <source>
        <dbReference type="ARBA" id="ARBA00023027"/>
    </source>
</evidence>
<dbReference type="SMART" id="SM00997">
    <property type="entry name" value="AdoHcyase_NAD"/>
    <property type="match status" value="1"/>
</dbReference>
<comment type="caution">
    <text evidence="7">The sequence shown here is derived from an EMBL/GenBank/DDBJ whole genome shotgun (WGS) entry which is preliminary data.</text>
</comment>
<evidence type="ECO:0000259" key="6">
    <source>
        <dbReference type="SMART" id="SM00997"/>
    </source>
</evidence>
<reference evidence="8" key="1">
    <citation type="submission" date="2015-07" db="EMBL/GenBank/DDBJ databases">
        <title>Draft genome sequence of Streptomyces sp. CMAA 1322, a bacterium isolated from Caatinga biome, from dry forest semiarid of Brazil.</title>
        <authorList>
            <person name="Santos S.N."/>
            <person name="Gacesa R."/>
            <person name="Taketani R.G."/>
            <person name="Long P.F."/>
            <person name="Melo I.S."/>
        </authorList>
    </citation>
    <scope>NUCLEOTIDE SEQUENCE [LARGE SCALE GENOMIC DNA]</scope>
    <source>
        <strain evidence="8">CMAA 1322</strain>
    </source>
</reference>
<dbReference type="Gene3D" id="3.40.50.1480">
    <property type="entry name" value="Adenosylhomocysteinase-like"/>
    <property type="match status" value="1"/>
</dbReference>
<evidence type="ECO:0000256" key="5">
    <source>
        <dbReference type="SAM" id="MobiDB-lite"/>
    </source>
</evidence>
<dbReference type="EMBL" id="LFXA01000013">
    <property type="protein sequence ID" value="KNB50846.1"/>
    <property type="molecule type" value="Genomic_DNA"/>
</dbReference>
<name>A0A0K9XCL2_9ACTN</name>
<evidence type="ECO:0000313" key="8">
    <source>
        <dbReference type="Proteomes" id="UP000037288"/>
    </source>
</evidence>
<organism evidence="7 8">
    <name type="scientific">Streptomyces caatingaensis</name>
    <dbReference type="NCBI Taxonomy" id="1678637"/>
    <lineage>
        <taxon>Bacteria</taxon>
        <taxon>Bacillati</taxon>
        <taxon>Actinomycetota</taxon>
        <taxon>Actinomycetes</taxon>
        <taxon>Kitasatosporales</taxon>
        <taxon>Streptomycetaceae</taxon>
        <taxon>Streptomyces</taxon>
    </lineage>
</organism>
<protein>
    <recommendedName>
        <fullName evidence="6">S-adenosyl-L-homocysteine hydrolase NAD binding domain-containing protein</fullName>
    </recommendedName>
</protein>
<dbReference type="InterPro" id="IPR000043">
    <property type="entry name" value="Adenosylhomocysteinase-like"/>
</dbReference>
<dbReference type="InterPro" id="IPR036291">
    <property type="entry name" value="NAD(P)-bd_dom_sf"/>
</dbReference>
<comment type="cofactor">
    <cofactor evidence="1">
        <name>NAD(+)</name>
        <dbReference type="ChEBI" id="CHEBI:57540"/>
    </cofactor>
</comment>
<dbReference type="GO" id="GO:0033353">
    <property type="term" value="P:S-adenosylmethionine cycle"/>
    <property type="evidence" value="ECO:0007669"/>
    <property type="project" value="TreeGrafter"/>
</dbReference>
<sequence length="420" mass="43608">MNGATNAVTSPSLPGSPAPAPSSSPSSPAPVPPPAPTPASERARVKLAWRQMPVLTALRRRFRPEKPLRDVRIAAALHISAESAHLLVSLKDAGAQLLLFPSDPRTVDPGAVAELERLRAVRVLPGEPGALPEELDRFRPQLLIDNSTLLGVCRRSPRAAGELAGATVHSRSGLRTVRELLAEEPDRPPVPVIAMADNPLKSAIETPMGTGQSTAAALIRATGMQLGGKRVVVIGYGTAGAGIAAYLSALRARVTVVDVSAVACLRAVAAGYGIDSLTGALSYADAVIVASGTHDVITGPDLDLLQDGAVLGNIGHYPDAIDVPALRAAAKKVLPVAPGLEEYQLPGKSLYLLGGGAQFNHVCGDGNAGEMMDLSLSLHALCTVRLWERRGQLPPGLGEMPGELTDAVARAKLRSLGYVA</sequence>
<dbReference type="SUPFAM" id="SSF51735">
    <property type="entry name" value="NAD(P)-binding Rossmann-fold domains"/>
    <property type="match status" value="1"/>
</dbReference>
<dbReference type="Pfam" id="PF00670">
    <property type="entry name" value="AdoHcyase_NAD"/>
    <property type="match status" value="1"/>
</dbReference>
<feature type="compositionally biased region" description="Pro residues" evidence="5">
    <location>
        <begin position="14"/>
        <end position="37"/>
    </location>
</feature>
<dbReference type="Proteomes" id="UP000037288">
    <property type="component" value="Unassembled WGS sequence"/>
</dbReference>
<dbReference type="GO" id="GO:0004013">
    <property type="term" value="F:adenosylhomocysteinase activity"/>
    <property type="evidence" value="ECO:0007669"/>
    <property type="project" value="TreeGrafter"/>
</dbReference>
<proteinExistence type="inferred from homology"/>
<feature type="region of interest" description="Disordered" evidence="5">
    <location>
        <begin position="1"/>
        <end position="43"/>
    </location>
</feature>
<comment type="similarity">
    <text evidence="2">Belongs to the adenosylhomocysteinase family.</text>
</comment>
<dbReference type="GO" id="GO:0006730">
    <property type="term" value="P:one-carbon metabolic process"/>
    <property type="evidence" value="ECO:0007669"/>
    <property type="project" value="UniProtKB-KW"/>
</dbReference>
<keyword evidence="4" id="KW-0520">NAD</keyword>
<keyword evidence="8" id="KW-1185">Reference proteome</keyword>
<dbReference type="STRING" id="1678637.AC230_20705"/>
<dbReference type="SMART" id="SM00996">
    <property type="entry name" value="AdoHcyase"/>
    <property type="match status" value="1"/>
</dbReference>
<keyword evidence="3" id="KW-0554">One-carbon metabolism</keyword>
<dbReference type="Gene3D" id="3.40.50.720">
    <property type="entry name" value="NAD(P)-binding Rossmann-like Domain"/>
    <property type="match status" value="1"/>
</dbReference>
<dbReference type="GO" id="GO:0005829">
    <property type="term" value="C:cytosol"/>
    <property type="evidence" value="ECO:0007669"/>
    <property type="project" value="TreeGrafter"/>
</dbReference>
<dbReference type="PANTHER" id="PTHR23420">
    <property type="entry name" value="ADENOSYLHOMOCYSTEINASE"/>
    <property type="match status" value="1"/>
</dbReference>
<accession>A0A0K9XCL2</accession>
<evidence type="ECO:0000256" key="1">
    <source>
        <dbReference type="ARBA" id="ARBA00001911"/>
    </source>
</evidence>
<dbReference type="PATRIC" id="fig|1678637.3.peg.4436"/>
<dbReference type="InterPro" id="IPR015878">
    <property type="entry name" value="Ado_hCys_hydrolase_NAD-bd"/>
</dbReference>
<gene>
    <name evidence="7" type="ORF">AC230_20705</name>
</gene>
<evidence type="ECO:0000313" key="7">
    <source>
        <dbReference type="EMBL" id="KNB50846.1"/>
    </source>
</evidence>
<dbReference type="InterPro" id="IPR042172">
    <property type="entry name" value="Adenosylhomocyst_ase-like_sf"/>
</dbReference>
<dbReference type="SUPFAM" id="SSF52283">
    <property type="entry name" value="Formate/glycerate dehydrogenase catalytic domain-like"/>
    <property type="match status" value="1"/>
</dbReference>
<dbReference type="AlphaFoldDB" id="A0A0K9XCL2"/>
<dbReference type="PANTHER" id="PTHR23420:SF0">
    <property type="entry name" value="ADENOSYLHOMOCYSTEINASE"/>
    <property type="match status" value="1"/>
</dbReference>
<feature type="domain" description="S-adenosyl-L-homocysteine hydrolase NAD binding" evidence="6">
    <location>
        <begin position="209"/>
        <end position="366"/>
    </location>
</feature>